<dbReference type="InterPro" id="IPR002938">
    <property type="entry name" value="FAD-bd"/>
</dbReference>
<evidence type="ECO:0000313" key="5">
    <source>
        <dbReference type="Proteomes" id="UP000788419"/>
    </source>
</evidence>
<feature type="domain" description="FAD-binding" evidence="3">
    <location>
        <begin position="6"/>
        <end position="339"/>
    </location>
</feature>
<organism evidence="4 5">
    <name type="scientific">Pseudoxanthomonas daejeonensis</name>
    <dbReference type="NCBI Taxonomy" id="266062"/>
    <lineage>
        <taxon>Bacteria</taxon>
        <taxon>Pseudomonadati</taxon>
        <taxon>Pseudomonadota</taxon>
        <taxon>Gammaproteobacteria</taxon>
        <taxon>Lysobacterales</taxon>
        <taxon>Lysobacteraceae</taxon>
        <taxon>Pseudoxanthomonas</taxon>
    </lineage>
</organism>
<dbReference type="Proteomes" id="UP000788419">
    <property type="component" value="Unassembled WGS sequence"/>
</dbReference>
<dbReference type="EMBL" id="PDWN01000017">
    <property type="protein sequence ID" value="KAF1692269.1"/>
    <property type="molecule type" value="Genomic_DNA"/>
</dbReference>
<comment type="caution">
    <text evidence="4">The sequence shown here is derived from an EMBL/GenBank/DDBJ whole genome shotgun (WGS) entry which is preliminary data.</text>
</comment>
<dbReference type="PANTHER" id="PTHR43476:SF4">
    <property type="entry name" value="BLR0106 PROTEIN"/>
    <property type="match status" value="1"/>
</dbReference>
<protein>
    <submittedName>
        <fullName evidence="4">Oxidoreductase</fullName>
    </submittedName>
</protein>
<dbReference type="Gene3D" id="3.30.9.10">
    <property type="entry name" value="D-Amino Acid Oxidase, subunit A, domain 2"/>
    <property type="match status" value="1"/>
</dbReference>
<dbReference type="PANTHER" id="PTHR43476">
    <property type="entry name" value="3-(3-HYDROXY-PHENYL)PROPIONATE/3-HYDROXYCINNAMIC ACID HYDROXYLASE"/>
    <property type="match status" value="1"/>
</dbReference>
<evidence type="ECO:0000256" key="2">
    <source>
        <dbReference type="ARBA" id="ARBA00023027"/>
    </source>
</evidence>
<dbReference type="Pfam" id="PF01494">
    <property type="entry name" value="FAD_binding_3"/>
    <property type="match status" value="1"/>
</dbReference>
<evidence type="ECO:0000259" key="3">
    <source>
        <dbReference type="Pfam" id="PF01494"/>
    </source>
</evidence>
<dbReference type="SUPFAM" id="SSF51905">
    <property type="entry name" value="FAD/NAD(P)-binding domain"/>
    <property type="match status" value="1"/>
</dbReference>
<reference evidence="4 5" key="1">
    <citation type="submission" date="2017-10" db="EMBL/GenBank/DDBJ databases">
        <title>Whole genome sequencing of members of genus Pseudoxanthomonas.</title>
        <authorList>
            <person name="Kumar S."/>
            <person name="Bansal K."/>
            <person name="Kaur A."/>
            <person name="Patil P."/>
            <person name="Sharma S."/>
            <person name="Patil P.B."/>
        </authorList>
    </citation>
    <scope>NUCLEOTIDE SEQUENCE [LARGE SCALE GENOMIC DNA]</scope>
    <source>
        <strain evidence="4 5">DSM 17801</strain>
    </source>
</reference>
<keyword evidence="2" id="KW-0520">NAD</keyword>
<proteinExistence type="predicted"/>
<dbReference type="PRINTS" id="PR00420">
    <property type="entry name" value="RNGMNOXGNASE"/>
</dbReference>
<evidence type="ECO:0000256" key="1">
    <source>
        <dbReference type="ARBA" id="ARBA00023002"/>
    </source>
</evidence>
<evidence type="ECO:0000313" key="4">
    <source>
        <dbReference type="EMBL" id="KAF1692269.1"/>
    </source>
</evidence>
<dbReference type="InterPro" id="IPR050631">
    <property type="entry name" value="PheA/TfdB_FAD_monoxygenase"/>
</dbReference>
<accession>A0ABQ6Z4N0</accession>
<gene>
    <name evidence="4" type="ORF">CSC65_14900</name>
</gene>
<dbReference type="Gene3D" id="3.50.50.60">
    <property type="entry name" value="FAD/NAD(P)-binding domain"/>
    <property type="match status" value="1"/>
</dbReference>
<sequence>MAPHRIAIVGYGSAGQAAALLLGRDGHAVTVYERVARPGPVGAGFLLQPSGLQVLWKMGLLEPVLRHGARVDRLFGDTPCGRAVMDMRYAGLESRLYGVGLQRGALFSILEAAWPDRRRALQAGHDIVSVDPERGVLRDALGGEHGPYDLVVVADGAASRLRDAVAAPRIDRPYPWGALWCLLPAGEWPWLAELRQRYVAARRMIGLLPVGSCPGDATRRLSFFWSLRTDAFEAWEGQGLAAWQDELQRLWPEAAGVFAGITDAGQLARARYRDTTVRHWHRGRVVLLGDAAHSMSPQLGQGVNMALMDAHALARSLQGEASLPEALAAYQRERRAHVWIYQLWSRWLTPLFQSEQDVAAKLRDAALLPLGRMPGGRGQMLRVLTGTRRGLFGTLGLEDGFIDALEQPMPAAGCIAATEQARA</sequence>
<name>A0ABQ6Z4N0_9GAMM</name>
<keyword evidence="1" id="KW-0560">Oxidoreductase</keyword>
<keyword evidence="5" id="KW-1185">Reference proteome</keyword>
<dbReference type="InterPro" id="IPR036188">
    <property type="entry name" value="FAD/NAD-bd_sf"/>
</dbReference>